<dbReference type="InterPro" id="IPR032675">
    <property type="entry name" value="LRR_dom_sf"/>
</dbReference>
<dbReference type="InterPro" id="IPR035897">
    <property type="entry name" value="Toll_tir_struct_dom_sf"/>
</dbReference>
<evidence type="ECO:0000259" key="6">
    <source>
        <dbReference type="PROSITE" id="PS50011"/>
    </source>
</evidence>
<dbReference type="Proteomes" id="UP000694864">
    <property type="component" value="Chromosome 11"/>
</dbReference>
<dbReference type="PROSITE" id="PS50011">
    <property type="entry name" value="PROTEIN_KINASE_DOM"/>
    <property type="match status" value="1"/>
</dbReference>
<sequence>MMDDVNKATHVVYINCAYTLHYSFASHLSMEFHRKGINSFVDCNGVLDVIEGASSSVVVFSKNCLSSTSCLDKLVRVHQCWRKNGQLVVPVFYDVSPSDVVVPPQHKSADRRMEWSSALRELRELPGHQSREECTECELVEEIVKDVYEKLYPTESVGIDAKLLEIELLLRKQTWGIRSIGIWGMPGIGKTTLAKALFDQISEGYEASCFIKHFDRELLEKGIHRLFRERFGKIPKELPSVGSSITTPSLPRDKLSKKRTLLVLDDVHNPFAAESFLRGFHWFSPGSLIIITSRDKLTFRLCQISHVYEVQSLNDHEALQLFSQSAFGKDIRGQNLLDLSKEVIDYANGNPLALRFYGRELKGKKLSEMQTTFLKLKLRTPYKIHDLFNSSYETLNKNQKNIFLDIACFFKGDNVDYVMQLLEGCGFFPHVGIDVLVEKCLVTIAQKRVKMHSLIQDFGREIINGETVQIERRRRLWEPWTIKFLLEDDELKTNEDQKATYTRALGTENIEGIFMDTSNLNFDVKPGAFENMVNLRILKIYCPRYAKRYGLRLPKGLESLPYELRLLHWENYPLKSLPQEFDPCHLIELNMPYSQLHKLWEGTKNLEKLKMVRLCHSRQLTEIDDICKAQNVELIDLQGCTKLQSFPAMCQLQHLRVVNLSGCREIKSFPEVSPNIEELHLQGTGIRELPISLVTLSQQAKLNRELSNLLTEYSGVSDALNVERVTSLIKNNSSNQHLNKLVCLNMKDCSHLGSLPHMVDLESLKVLNMSGCSGLEHIQGFPRNLKELYLAGTAIKELPPLPQSLEVLNAHGCVLLKSIPSGFKRLPNYCAFSNCFSLSAEVVSEYLKNALAYVGYTAREYQQEPNKSLPFSLSVSSPAKDNSTFHLQPGYSVLIRMSPSWRSTLVAFAILVEAAFLDDYQKATAFGFKCVCRWKDKEGLSRRIEKTFHCWTLGGGVQKFQKEHMFVFCDLNFHPSTSTGKDPDILADLIVLEIFPVNTLMELIDESCTVTRCGVYVITSAYGDASLTTNLQPVLSLDCPKMLSDDEVEEALKGLEEKDRFLFLYIACLVNDEEANFVAPRIASIGLGISSGFKVLADNSLICISTDGVIKQSYLRETMGREIVRRQCMQPDILKSKHTPSIHSGELGGIEDHVAGMISLSSSKSVEVKTVGIWGPSREGEAIYSSMVEPVEPPHGFREQGKDNYMMWQKLFEIGTKYLPIKPIGRGSADNVVCSAINRVTTKKVAIKKIPNVFKKRIHAVNTLKEMNFLRHVRHDNIIALNDVMLSGQRTNFKDVYMVYELMDTDLHQIIKSSQSLSDDYCKYFLFQLLRGLEYLHSVKILHCDLKPGNILVNANCNLKISDFGLARNICNDQFKTEYLAPELLLGCGNYGTSIDIWSVGCIFAELLGRKPIFPGTAQNQLNLIINILGSQHESDLQFINNPKTRESINSLKFSRGTHFSNLYPEANPLAIDLLQRMLVFDPTKRITVIEALLHPYMAELFNSKPNPPARAPNTLDIDENMEEHTLREMLWNEMLYYHPEATASQKPSKFLMSS</sequence>
<dbReference type="Pfam" id="PF01582">
    <property type="entry name" value="TIR"/>
    <property type="match status" value="1"/>
</dbReference>
<dbReference type="InterPro" id="IPR058192">
    <property type="entry name" value="WHD_ROQ1-like"/>
</dbReference>
<dbReference type="Pfam" id="PF00931">
    <property type="entry name" value="NB-ARC"/>
    <property type="match status" value="1"/>
</dbReference>
<dbReference type="PROSITE" id="PS00108">
    <property type="entry name" value="PROTEIN_KINASE_ST"/>
    <property type="match status" value="1"/>
</dbReference>
<dbReference type="SUPFAM" id="SSF52058">
    <property type="entry name" value="L domain-like"/>
    <property type="match status" value="1"/>
</dbReference>
<accession>A0ABM0U861</accession>
<dbReference type="InterPro" id="IPR011009">
    <property type="entry name" value="Kinase-like_dom_sf"/>
</dbReference>
<keyword evidence="3" id="KW-0677">Repeat</keyword>
<name>A0ABM0U861_CAMSA</name>
<evidence type="ECO:0000256" key="2">
    <source>
        <dbReference type="ARBA" id="ARBA00022692"/>
    </source>
</evidence>
<evidence type="ECO:0000256" key="5">
    <source>
        <dbReference type="ARBA" id="ARBA00023136"/>
    </source>
</evidence>
<dbReference type="GeneID" id="104721160"/>
<dbReference type="PRINTS" id="PR00364">
    <property type="entry name" value="DISEASERSIST"/>
</dbReference>
<keyword evidence="1" id="KW-0433">Leucine-rich repeat</keyword>
<evidence type="ECO:0000256" key="1">
    <source>
        <dbReference type="ARBA" id="ARBA00022614"/>
    </source>
</evidence>
<reference evidence="8" key="1">
    <citation type="journal article" date="2014" name="Nat. Commun.">
        <title>The emerging biofuel crop Camelina sativa retains a highly undifferentiated hexaploid genome structure.</title>
        <authorList>
            <person name="Kagale S."/>
            <person name="Koh C."/>
            <person name="Nixon J."/>
            <person name="Bollina V."/>
            <person name="Clarke W.E."/>
            <person name="Tuteja R."/>
            <person name="Spillane C."/>
            <person name="Robinson S.J."/>
            <person name="Links M.G."/>
            <person name="Clarke C."/>
            <person name="Higgins E.E."/>
            <person name="Huebert T."/>
            <person name="Sharpe A.G."/>
            <person name="Parkin I.A."/>
        </authorList>
    </citation>
    <scope>NUCLEOTIDE SEQUENCE [LARGE SCALE GENOMIC DNA]</scope>
    <source>
        <strain evidence="8">cv. DH55</strain>
    </source>
</reference>
<dbReference type="Gene3D" id="3.80.10.10">
    <property type="entry name" value="Ribonuclease Inhibitor"/>
    <property type="match status" value="2"/>
</dbReference>
<dbReference type="InterPro" id="IPR027417">
    <property type="entry name" value="P-loop_NTPase"/>
</dbReference>
<dbReference type="SUPFAM" id="SSF52540">
    <property type="entry name" value="P-loop containing nucleoside triphosphate hydrolases"/>
    <property type="match status" value="1"/>
</dbReference>
<dbReference type="Pfam" id="PF07725">
    <property type="entry name" value="LRR_3"/>
    <property type="match status" value="1"/>
</dbReference>
<keyword evidence="4" id="KW-1133">Transmembrane helix</keyword>
<dbReference type="InterPro" id="IPR000719">
    <property type="entry name" value="Prot_kinase_dom"/>
</dbReference>
<dbReference type="PANTHER" id="PTHR11017">
    <property type="entry name" value="LEUCINE-RICH REPEAT-CONTAINING PROTEIN"/>
    <property type="match status" value="1"/>
</dbReference>
<dbReference type="Pfam" id="PF00069">
    <property type="entry name" value="Pkinase"/>
    <property type="match status" value="1"/>
</dbReference>
<keyword evidence="2" id="KW-0812">Transmembrane</keyword>
<dbReference type="SMART" id="SM00220">
    <property type="entry name" value="S_TKc"/>
    <property type="match status" value="1"/>
</dbReference>
<dbReference type="InterPro" id="IPR042197">
    <property type="entry name" value="Apaf_helical"/>
</dbReference>
<dbReference type="PANTHER" id="PTHR11017:SF518">
    <property type="entry name" value="DISEASE RESISTANCE PROTEIN (TIR-NBS-LRR CLASS)-RELATED"/>
    <property type="match status" value="1"/>
</dbReference>
<dbReference type="InterPro" id="IPR002182">
    <property type="entry name" value="NB-ARC"/>
</dbReference>
<evidence type="ECO:0000259" key="7">
    <source>
        <dbReference type="PROSITE" id="PS50104"/>
    </source>
</evidence>
<dbReference type="Gene3D" id="3.40.50.10140">
    <property type="entry name" value="Toll/interleukin-1 receptor homology (TIR) domain"/>
    <property type="match status" value="1"/>
</dbReference>
<dbReference type="PROSITE" id="PS50104">
    <property type="entry name" value="TIR"/>
    <property type="match status" value="1"/>
</dbReference>
<evidence type="ECO:0000313" key="8">
    <source>
        <dbReference type="Proteomes" id="UP000694864"/>
    </source>
</evidence>
<dbReference type="SUPFAM" id="SSF56112">
    <property type="entry name" value="Protein kinase-like (PK-like)"/>
    <property type="match status" value="1"/>
</dbReference>
<dbReference type="InterPro" id="IPR000157">
    <property type="entry name" value="TIR_dom"/>
</dbReference>
<dbReference type="InterPro" id="IPR044974">
    <property type="entry name" value="Disease_R_plants"/>
</dbReference>
<keyword evidence="5" id="KW-0472">Membrane</keyword>
<organism evidence="8 9">
    <name type="scientific">Camelina sativa</name>
    <name type="common">False flax</name>
    <name type="synonym">Myagrum sativum</name>
    <dbReference type="NCBI Taxonomy" id="90675"/>
    <lineage>
        <taxon>Eukaryota</taxon>
        <taxon>Viridiplantae</taxon>
        <taxon>Streptophyta</taxon>
        <taxon>Embryophyta</taxon>
        <taxon>Tracheophyta</taxon>
        <taxon>Spermatophyta</taxon>
        <taxon>Magnoliopsida</taxon>
        <taxon>eudicotyledons</taxon>
        <taxon>Gunneridae</taxon>
        <taxon>Pentapetalae</taxon>
        <taxon>rosids</taxon>
        <taxon>malvids</taxon>
        <taxon>Brassicales</taxon>
        <taxon>Brassicaceae</taxon>
        <taxon>Camelineae</taxon>
        <taxon>Camelina</taxon>
    </lineage>
</organism>
<dbReference type="Gene3D" id="3.30.200.20">
    <property type="entry name" value="Phosphorylase Kinase, domain 1"/>
    <property type="match status" value="1"/>
</dbReference>
<keyword evidence="8" id="KW-1185">Reference proteome</keyword>
<dbReference type="SMART" id="SM00255">
    <property type="entry name" value="TIR"/>
    <property type="match status" value="1"/>
</dbReference>
<dbReference type="Gene3D" id="3.40.50.300">
    <property type="entry name" value="P-loop containing nucleotide triphosphate hydrolases"/>
    <property type="match status" value="1"/>
</dbReference>
<dbReference type="InterPro" id="IPR011713">
    <property type="entry name" value="Leu-rich_rpt_3"/>
</dbReference>
<feature type="domain" description="Protein kinase" evidence="6">
    <location>
        <begin position="1218"/>
        <end position="1498"/>
    </location>
</feature>
<proteinExistence type="predicted"/>
<evidence type="ECO:0000256" key="3">
    <source>
        <dbReference type="ARBA" id="ARBA00022737"/>
    </source>
</evidence>
<evidence type="ECO:0000313" key="9">
    <source>
        <dbReference type="RefSeq" id="XP_010437375.1"/>
    </source>
</evidence>
<dbReference type="SUPFAM" id="SSF52200">
    <property type="entry name" value="Toll/Interleukin receptor TIR domain"/>
    <property type="match status" value="1"/>
</dbReference>
<dbReference type="InterPro" id="IPR008271">
    <property type="entry name" value="Ser/Thr_kinase_AS"/>
</dbReference>
<protein>
    <submittedName>
        <fullName evidence="9">Disease resistance protein RRS1-like</fullName>
    </submittedName>
</protein>
<dbReference type="Pfam" id="PF23282">
    <property type="entry name" value="WHD_ROQ1"/>
    <property type="match status" value="2"/>
</dbReference>
<evidence type="ECO:0000256" key="4">
    <source>
        <dbReference type="ARBA" id="ARBA00022989"/>
    </source>
</evidence>
<dbReference type="Gene3D" id="1.10.510.10">
    <property type="entry name" value="Transferase(Phosphotransferase) domain 1"/>
    <property type="match status" value="1"/>
</dbReference>
<feature type="domain" description="TIR" evidence="7">
    <location>
        <begin position="8"/>
        <end position="151"/>
    </location>
</feature>
<dbReference type="RefSeq" id="XP_010437375.1">
    <property type="nucleotide sequence ID" value="XM_010439073.2"/>
</dbReference>
<reference evidence="9" key="2">
    <citation type="submission" date="2025-08" db="UniProtKB">
        <authorList>
            <consortium name="RefSeq"/>
        </authorList>
    </citation>
    <scope>IDENTIFICATION</scope>
    <source>
        <tissue evidence="9">Leaf</tissue>
    </source>
</reference>
<gene>
    <name evidence="9" type="primary">LOC104721160</name>
</gene>
<dbReference type="Gene3D" id="1.10.8.430">
    <property type="entry name" value="Helical domain of apoptotic protease-activating factors"/>
    <property type="match status" value="1"/>
</dbReference>